<name>A0AAW2SLP6_SESRA</name>
<dbReference type="InterPro" id="IPR039182">
    <property type="entry name" value="Pop1"/>
</dbReference>
<dbReference type="InterPro" id="IPR009723">
    <property type="entry name" value="Pop1_N"/>
</dbReference>
<evidence type="ECO:0000259" key="8">
    <source>
        <dbReference type="Pfam" id="PF08170"/>
    </source>
</evidence>
<dbReference type="GO" id="GO:0005655">
    <property type="term" value="C:nucleolar ribonuclease P complex"/>
    <property type="evidence" value="ECO:0007669"/>
    <property type="project" value="InterPro"/>
</dbReference>
<feature type="compositionally biased region" description="Basic residues" evidence="6">
    <location>
        <begin position="64"/>
        <end position="73"/>
    </location>
</feature>
<feature type="domain" description="POPLD" evidence="8">
    <location>
        <begin position="471"/>
        <end position="547"/>
    </location>
</feature>
<keyword evidence="3" id="KW-0819">tRNA processing</keyword>
<evidence type="ECO:0000256" key="6">
    <source>
        <dbReference type="SAM" id="MobiDB-lite"/>
    </source>
</evidence>
<feature type="region of interest" description="Disordered" evidence="6">
    <location>
        <begin position="33"/>
        <end position="99"/>
    </location>
</feature>
<gene>
    <name evidence="9" type="ORF">Sradi_2487100</name>
</gene>
<evidence type="ECO:0000256" key="1">
    <source>
        <dbReference type="ARBA" id="ARBA00004123"/>
    </source>
</evidence>
<feature type="domain" description="Pop1 N-terminal" evidence="7">
    <location>
        <begin position="120"/>
        <end position="141"/>
    </location>
</feature>
<dbReference type="InterPro" id="IPR018000">
    <property type="entry name" value="Neurotransmitter_ion_chnl_CS"/>
</dbReference>
<evidence type="ECO:0000256" key="5">
    <source>
        <dbReference type="ARBA" id="ARBA00023242"/>
    </source>
</evidence>
<dbReference type="PANTHER" id="PTHR22731:SF3">
    <property type="entry name" value="RIBONUCLEASES P_MRP PROTEIN SUBUNIT POP1"/>
    <property type="match status" value="1"/>
</dbReference>
<dbReference type="InterPro" id="IPR012590">
    <property type="entry name" value="POPLD_dom"/>
</dbReference>
<comment type="subcellular location">
    <subcellularLocation>
        <location evidence="2">Membrane</location>
    </subcellularLocation>
    <subcellularLocation>
        <location evidence="1">Nucleus</location>
    </subcellularLocation>
</comment>
<dbReference type="PANTHER" id="PTHR22731">
    <property type="entry name" value="RIBONUCLEASES P/MRP PROTEIN SUBUNIT POP1"/>
    <property type="match status" value="1"/>
</dbReference>
<dbReference type="AlphaFoldDB" id="A0AAW2SLP6"/>
<evidence type="ECO:0000313" key="9">
    <source>
        <dbReference type="EMBL" id="KAL0392643.1"/>
    </source>
</evidence>
<dbReference type="GO" id="GO:0001682">
    <property type="term" value="P:tRNA 5'-leader removal"/>
    <property type="evidence" value="ECO:0007669"/>
    <property type="project" value="InterPro"/>
</dbReference>
<dbReference type="PROSITE" id="PS00236">
    <property type="entry name" value="NEUROTR_ION_CHANNEL"/>
    <property type="match status" value="1"/>
</dbReference>
<reference evidence="9" key="1">
    <citation type="submission" date="2020-06" db="EMBL/GenBank/DDBJ databases">
        <authorList>
            <person name="Li T."/>
            <person name="Hu X."/>
            <person name="Zhang T."/>
            <person name="Song X."/>
            <person name="Zhang H."/>
            <person name="Dai N."/>
            <person name="Sheng W."/>
            <person name="Hou X."/>
            <person name="Wei L."/>
        </authorList>
    </citation>
    <scope>NUCLEOTIDE SEQUENCE</scope>
    <source>
        <strain evidence="9">G02</strain>
        <tissue evidence="9">Leaf</tissue>
    </source>
</reference>
<proteinExistence type="predicted"/>
<dbReference type="Pfam" id="PF06978">
    <property type="entry name" value="POP1_N"/>
    <property type="match status" value="1"/>
</dbReference>
<dbReference type="GO" id="GO:0000172">
    <property type="term" value="C:ribonuclease MRP complex"/>
    <property type="evidence" value="ECO:0007669"/>
    <property type="project" value="InterPro"/>
</dbReference>
<accession>A0AAW2SLP6</accession>
<keyword evidence="4" id="KW-0472">Membrane</keyword>
<dbReference type="GO" id="GO:0016020">
    <property type="term" value="C:membrane"/>
    <property type="evidence" value="ECO:0007669"/>
    <property type="project" value="UniProtKB-SubCell"/>
</dbReference>
<evidence type="ECO:0000259" key="7">
    <source>
        <dbReference type="Pfam" id="PF06978"/>
    </source>
</evidence>
<dbReference type="Pfam" id="PF08170">
    <property type="entry name" value="POPLD"/>
    <property type="match status" value="1"/>
</dbReference>
<feature type="compositionally biased region" description="Basic and acidic residues" evidence="6">
    <location>
        <begin position="74"/>
        <end position="91"/>
    </location>
</feature>
<reference evidence="9" key="2">
    <citation type="journal article" date="2024" name="Plant">
        <title>Genomic evolution and insights into agronomic trait innovations of Sesamum species.</title>
        <authorList>
            <person name="Miao H."/>
            <person name="Wang L."/>
            <person name="Qu L."/>
            <person name="Liu H."/>
            <person name="Sun Y."/>
            <person name="Le M."/>
            <person name="Wang Q."/>
            <person name="Wei S."/>
            <person name="Zheng Y."/>
            <person name="Lin W."/>
            <person name="Duan Y."/>
            <person name="Cao H."/>
            <person name="Xiong S."/>
            <person name="Wang X."/>
            <person name="Wei L."/>
            <person name="Li C."/>
            <person name="Ma Q."/>
            <person name="Ju M."/>
            <person name="Zhao R."/>
            <person name="Li G."/>
            <person name="Mu C."/>
            <person name="Tian Q."/>
            <person name="Mei H."/>
            <person name="Zhang T."/>
            <person name="Gao T."/>
            <person name="Zhang H."/>
        </authorList>
    </citation>
    <scope>NUCLEOTIDE SEQUENCE</scope>
    <source>
        <strain evidence="9">G02</strain>
    </source>
</reference>
<organism evidence="9">
    <name type="scientific">Sesamum radiatum</name>
    <name type="common">Black benniseed</name>
    <dbReference type="NCBI Taxonomy" id="300843"/>
    <lineage>
        <taxon>Eukaryota</taxon>
        <taxon>Viridiplantae</taxon>
        <taxon>Streptophyta</taxon>
        <taxon>Embryophyta</taxon>
        <taxon>Tracheophyta</taxon>
        <taxon>Spermatophyta</taxon>
        <taxon>Magnoliopsida</taxon>
        <taxon>eudicotyledons</taxon>
        <taxon>Gunneridae</taxon>
        <taxon>Pentapetalae</taxon>
        <taxon>asterids</taxon>
        <taxon>lamiids</taxon>
        <taxon>Lamiales</taxon>
        <taxon>Pedaliaceae</taxon>
        <taxon>Sesamum</taxon>
    </lineage>
</organism>
<feature type="compositionally biased region" description="Basic and acidic residues" evidence="6">
    <location>
        <begin position="33"/>
        <end position="44"/>
    </location>
</feature>
<dbReference type="EMBL" id="JACGWJ010000010">
    <property type="protein sequence ID" value="KAL0392643.1"/>
    <property type="molecule type" value="Genomic_DNA"/>
</dbReference>
<comment type="caution">
    <text evidence="9">The sequence shown here is derived from an EMBL/GenBank/DDBJ whole genome shotgun (WGS) entry which is preliminary data.</text>
</comment>
<protein>
    <submittedName>
        <fullName evidence="9">Uncharacterized protein</fullName>
    </submittedName>
</protein>
<evidence type="ECO:0000256" key="2">
    <source>
        <dbReference type="ARBA" id="ARBA00004370"/>
    </source>
</evidence>
<keyword evidence="5" id="KW-0539">Nucleus</keyword>
<sequence>MVVNGSKAGVSAAPPHELNVRKFAESRASELKGLHSLTAERLENNFRSQRNKRRRTTGHDDRVAKKKFRKRRRVGAEDKGKMDSVSKDEKKNSRRVRRNVELKKNPLSGFVTSGDGTKRLRTHVWHAKRFAMTKLWGFHISVGLHGRYIVSSELFFIYFQDMLVSVLSAVLVPSPSACSQGVSHDILAGTIFGTAMLHHAGKPSFPPIAPVTYMWQPVQQISTNTGDVSIDDFHGEQSMDDNTIIRQVWLWIHAAAFKEAYDALSSALERQTDRAHSARFVTREGQLAKLELMGSKVFQLLQKTLLPASGSENSWHLKTCSVDKHDDFGEPEKTSILDNSQISSSAVVSLVVKDPRALTKKGNVIVCGQNPLGLLSNEECQIKEQTVPSFPEHEAECACEYNDLWDTSKGVCPPVEESFLSTEKYQQHKEFICLGHKSSETQNASVDGQYSRVCPILLLKNENHEGSITRCSIILPLSWVKAFWLTFMSNGAHAIGLREKHWVACELGLPHFPSDFPDCNAYSNVMAMEAAALSQKSRLLPPSKRPLEVPIAPPWHCVLLTSAKRLSEVGKSGSQVEELGTQDEKIDVSYQKLETSRSDCHGVPFEGIIARTSSMLNDFLNNISGDHLLLFPNIRDQKSCLYKLMKDEEFLKADTTISEVQCGKTQCYIRVLLRAYKEGVFEQGAVVCAPHVADIMLWTASKRATASALCEASLLSGLRKEQWKALPVRQRRKEIYVSGQESESTAYRLALATIVLEQQEEDVRFM</sequence>
<evidence type="ECO:0000256" key="4">
    <source>
        <dbReference type="ARBA" id="ARBA00023136"/>
    </source>
</evidence>
<evidence type="ECO:0000256" key="3">
    <source>
        <dbReference type="ARBA" id="ARBA00022694"/>
    </source>
</evidence>